<comment type="function">
    <text evidence="2 10">Forms oxaloacetate, a four-carbon dicarboxylic acid source for the tricarboxylic acid cycle.</text>
</comment>
<dbReference type="PANTHER" id="PTHR30523:SF6">
    <property type="entry name" value="PHOSPHOENOLPYRUVATE CARBOXYLASE"/>
    <property type="match status" value="1"/>
</dbReference>
<evidence type="ECO:0000256" key="5">
    <source>
        <dbReference type="ARBA" id="ARBA00022419"/>
    </source>
</evidence>
<evidence type="ECO:0000256" key="6">
    <source>
        <dbReference type="ARBA" id="ARBA00022842"/>
    </source>
</evidence>
<proteinExistence type="inferred from homology"/>
<dbReference type="PRINTS" id="PR00150">
    <property type="entry name" value="PEPCARBXLASE"/>
</dbReference>
<keyword evidence="13" id="KW-0670">Pyruvate</keyword>
<dbReference type="GO" id="GO:0015977">
    <property type="term" value="P:carbon fixation"/>
    <property type="evidence" value="ECO:0007669"/>
    <property type="project" value="UniProtKB-UniRule"/>
</dbReference>
<keyword evidence="7 10" id="KW-0456">Lyase</keyword>
<evidence type="ECO:0000256" key="2">
    <source>
        <dbReference type="ARBA" id="ARBA00003670"/>
    </source>
</evidence>
<dbReference type="NCBIfam" id="NF000584">
    <property type="entry name" value="PRK00009.1"/>
    <property type="match status" value="1"/>
</dbReference>
<sequence length="921" mass="103516">MQYVVQDTSQEKDEPLREDLRLLGRLLGEVLKEQEGEATFERIETIRKTAVRFVHEADSQAREQLEATLNDLSHENTIALVRAFSYFSHLFNIAEDLHHSRRRRAYQRAGAAPQPSSIAAALQRLKSHAVGAEQLQSLFSYALLSPVLTAHPTEVQRKSILDCHRALANLMNRRSRADFTPEELVEVDKGLKRIILTLWQSSEIRSFKLTVKDEIENGLAYYRYTFLRQLPRLYNDLEDWISRDFNDGKPFELPSFFRIGSWIGGDRDGNPFVDADMMLHAMRRHSAISIGFYLEQLTKLTNELSQSSRWIKATPALLTLADQSPENAISRAEEPYRRALSYIEARLNATSSKLCLFLTTPPATASLPAYGSKEELAKDLATLAESLIHHGSKLVADGRLRRLRRAVDVFGFHLAPLDMRQHSGIHESVVAELFERAGLEDYRALDESARIDALLRELRHPRLLRSPFLAYSDETAKELAIVNMAAQIHRDYGADAIPNYIISNCGDVSDMLEVALLLKEVGLLSQDQQLAINIIPLFETIGDLRACGDVMQRLFTIPQWKQWLASRQHIQEVMLGYSDSNKDGGYLTSNWELYKAEITLVRLFEQAGIRLRLFHGRGGSVGRGGGPSYEAIIAQPFGSVAGQIRITEQGEVIASKYTNPEIGRRNLETLTAAMLEASFVDHNDIDDEAPAYYHLMETLSQSAFESYRALVYGNPEFITYFQEATVINEIAKLNIGSRPAKRKAGGSIADLRAIPWVFSWSQCRVMLPGWYGFGSAVKAYLDQTGEDGLAKLRAMHANWPFLQTVLSNLEMVLAKTDLSIASRYAELVGDQALAQRVFSQITTEWHRAVEMVLAITGGSELLGNNRALARSLKNRLPYLDPLNHLQVELLRRFRAGEGGEDIQHGIHLTINGIAAGLRNSG</sequence>
<dbReference type="PANTHER" id="PTHR30523">
    <property type="entry name" value="PHOSPHOENOLPYRUVATE CARBOXYLASE"/>
    <property type="match status" value="1"/>
</dbReference>
<dbReference type="GO" id="GO:0005829">
    <property type="term" value="C:cytosol"/>
    <property type="evidence" value="ECO:0007669"/>
    <property type="project" value="TreeGrafter"/>
</dbReference>
<dbReference type="SUPFAM" id="SSF51621">
    <property type="entry name" value="Phosphoenolpyruvate/pyruvate domain"/>
    <property type="match status" value="1"/>
</dbReference>
<evidence type="ECO:0000256" key="8">
    <source>
        <dbReference type="ARBA" id="ARBA00023300"/>
    </source>
</evidence>
<evidence type="ECO:0000256" key="7">
    <source>
        <dbReference type="ARBA" id="ARBA00023239"/>
    </source>
</evidence>
<organism evidence="13 14">
    <name type="scientific">Chitinivorax tropicus</name>
    <dbReference type="NCBI Taxonomy" id="714531"/>
    <lineage>
        <taxon>Bacteria</taxon>
        <taxon>Pseudomonadati</taxon>
        <taxon>Pseudomonadota</taxon>
        <taxon>Betaproteobacteria</taxon>
        <taxon>Chitinivorax</taxon>
    </lineage>
</organism>
<dbReference type="GO" id="GO:0006107">
    <property type="term" value="P:oxaloacetate metabolic process"/>
    <property type="evidence" value="ECO:0007669"/>
    <property type="project" value="UniProtKB-UniRule"/>
</dbReference>
<dbReference type="InterPro" id="IPR022805">
    <property type="entry name" value="PEP_COase_bac/pln-type"/>
</dbReference>
<dbReference type="InterPro" id="IPR018129">
    <property type="entry name" value="PEP_COase_Lys_AS"/>
</dbReference>
<dbReference type="PROSITE" id="PS00781">
    <property type="entry name" value="PEPCASE_1"/>
    <property type="match status" value="1"/>
</dbReference>
<evidence type="ECO:0000256" key="4">
    <source>
        <dbReference type="ARBA" id="ARBA00012305"/>
    </source>
</evidence>
<comment type="cofactor">
    <cofactor evidence="1 10">
        <name>Mg(2+)</name>
        <dbReference type="ChEBI" id="CHEBI:18420"/>
    </cofactor>
</comment>
<dbReference type="GO" id="GO:0008964">
    <property type="term" value="F:phosphoenolpyruvate carboxylase activity"/>
    <property type="evidence" value="ECO:0007669"/>
    <property type="project" value="UniProtKB-UniRule"/>
</dbReference>
<name>A0A840ML63_9PROT</name>
<dbReference type="HAMAP" id="MF_00595">
    <property type="entry name" value="PEPcase_type1"/>
    <property type="match status" value="1"/>
</dbReference>
<evidence type="ECO:0000256" key="1">
    <source>
        <dbReference type="ARBA" id="ARBA00001946"/>
    </source>
</evidence>
<dbReference type="Gene3D" id="1.20.1440.90">
    <property type="entry name" value="Phosphoenolpyruvate/pyruvate domain"/>
    <property type="match status" value="1"/>
</dbReference>
<comment type="similarity">
    <text evidence="3 10">Belongs to the PEPCase type 1 family.</text>
</comment>
<reference evidence="13 14" key="1">
    <citation type="submission" date="2020-08" db="EMBL/GenBank/DDBJ databases">
        <title>Genomic Encyclopedia of Type Strains, Phase IV (KMG-IV): sequencing the most valuable type-strain genomes for metagenomic binning, comparative biology and taxonomic classification.</title>
        <authorList>
            <person name="Goeker M."/>
        </authorList>
    </citation>
    <scope>NUCLEOTIDE SEQUENCE [LARGE SCALE GENOMIC DNA]</scope>
    <source>
        <strain evidence="13 14">DSM 27165</strain>
    </source>
</reference>
<evidence type="ECO:0000313" key="14">
    <source>
        <dbReference type="Proteomes" id="UP000575898"/>
    </source>
</evidence>
<evidence type="ECO:0000256" key="3">
    <source>
        <dbReference type="ARBA" id="ARBA00008346"/>
    </source>
</evidence>
<dbReference type="RefSeq" id="WP_343074277.1">
    <property type="nucleotide sequence ID" value="NZ_JACHHY010000016.1"/>
</dbReference>
<accession>A0A840ML63</accession>
<dbReference type="EMBL" id="JACHHY010000016">
    <property type="protein sequence ID" value="MBB5019388.1"/>
    <property type="molecule type" value="Genomic_DNA"/>
</dbReference>
<keyword evidence="8 10" id="KW-0120">Carbon dioxide fixation</keyword>
<dbReference type="Proteomes" id="UP000575898">
    <property type="component" value="Unassembled WGS sequence"/>
</dbReference>
<comment type="catalytic activity">
    <reaction evidence="9 10">
        <text>oxaloacetate + phosphate = phosphoenolpyruvate + hydrogencarbonate</text>
        <dbReference type="Rhea" id="RHEA:28370"/>
        <dbReference type="ChEBI" id="CHEBI:16452"/>
        <dbReference type="ChEBI" id="CHEBI:17544"/>
        <dbReference type="ChEBI" id="CHEBI:43474"/>
        <dbReference type="ChEBI" id="CHEBI:58702"/>
        <dbReference type="EC" id="4.1.1.31"/>
    </reaction>
</comment>
<feature type="active site" evidence="10 11">
    <location>
        <position position="151"/>
    </location>
</feature>
<dbReference type="EC" id="4.1.1.31" evidence="4 10"/>
<comment type="subunit">
    <text evidence="10">Homotetramer.</text>
</comment>
<evidence type="ECO:0000256" key="12">
    <source>
        <dbReference type="PROSITE-ProRule" id="PRU10112"/>
    </source>
</evidence>
<keyword evidence="6 10" id="KW-0460">Magnesium</keyword>
<protein>
    <recommendedName>
        <fullName evidence="5 10">Phosphoenolpyruvate carboxylase</fullName>
        <shortName evidence="10">PEPC</shortName>
        <shortName evidence="10">PEPCase</shortName>
        <ecNumber evidence="4 10">4.1.1.31</ecNumber>
    </recommendedName>
</protein>
<evidence type="ECO:0000256" key="11">
    <source>
        <dbReference type="PROSITE-ProRule" id="PRU10111"/>
    </source>
</evidence>
<dbReference type="Pfam" id="PF00311">
    <property type="entry name" value="PEPcase"/>
    <property type="match status" value="1"/>
</dbReference>
<evidence type="ECO:0000313" key="13">
    <source>
        <dbReference type="EMBL" id="MBB5019388.1"/>
    </source>
</evidence>
<evidence type="ECO:0000256" key="10">
    <source>
        <dbReference type="HAMAP-Rule" id="MF_00595"/>
    </source>
</evidence>
<gene>
    <name evidence="10" type="primary">ppc</name>
    <name evidence="13" type="ORF">HNQ59_002689</name>
</gene>
<dbReference type="AlphaFoldDB" id="A0A840ML63"/>
<dbReference type="GO" id="GO:0006099">
    <property type="term" value="P:tricarboxylic acid cycle"/>
    <property type="evidence" value="ECO:0007669"/>
    <property type="project" value="InterPro"/>
</dbReference>
<feature type="active site" evidence="10 12">
    <location>
        <position position="582"/>
    </location>
</feature>
<keyword evidence="14" id="KW-1185">Reference proteome</keyword>
<dbReference type="PROSITE" id="PS00393">
    <property type="entry name" value="PEPCASE_2"/>
    <property type="match status" value="1"/>
</dbReference>
<dbReference type="GO" id="GO:0000287">
    <property type="term" value="F:magnesium ion binding"/>
    <property type="evidence" value="ECO:0007669"/>
    <property type="project" value="UniProtKB-UniRule"/>
</dbReference>
<dbReference type="InterPro" id="IPR015813">
    <property type="entry name" value="Pyrv/PenolPyrv_kinase-like_dom"/>
</dbReference>
<evidence type="ECO:0000256" key="9">
    <source>
        <dbReference type="ARBA" id="ARBA00048995"/>
    </source>
</evidence>
<dbReference type="InterPro" id="IPR021135">
    <property type="entry name" value="PEP_COase"/>
</dbReference>
<dbReference type="InterPro" id="IPR033129">
    <property type="entry name" value="PEPCASE_His_AS"/>
</dbReference>
<comment type="caution">
    <text evidence="13">The sequence shown here is derived from an EMBL/GenBank/DDBJ whole genome shotgun (WGS) entry which is preliminary data.</text>
</comment>